<name>D7CIV5_SYNLT</name>
<dbReference type="InterPro" id="IPR009057">
    <property type="entry name" value="Homeodomain-like_sf"/>
</dbReference>
<dbReference type="InterPro" id="IPR036397">
    <property type="entry name" value="RNaseH_sf"/>
</dbReference>
<dbReference type="eggNOG" id="COG2801">
    <property type="taxonomic scope" value="Bacteria"/>
</dbReference>
<dbReference type="Gene3D" id="3.30.420.10">
    <property type="entry name" value="Ribonuclease H-like superfamily/Ribonuclease H"/>
    <property type="match status" value="1"/>
</dbReference>
<keyword evidence="3" id="KW-1185">Reference proteome</keyword>
<dbReference type="PANTHER" id="PTHR47515">
    <property type="entry name" value="LOW CALCIUM RESPONSE LOCUS PROTEIN T"/>
    <property type="match status" value="1"/>
</dbReference>
<dbReference type="AlphaFoldDB" id="D7CIV5"/>
<feature type="domain" description="Integrase catalytic" evidence="1">
    <location>
        <begin position="162"/>
        <end position="324"/>
    </location>
</feature>
<dbReference type="PROSITE" id="PS50994">
    <property type="entry name" value="INTEGRASE"/>
    <property type="match status" value="1"/>
</dbReference>
<dbReference type="SUPFAM" id="SSF53098">
    <property type="entry name" value="Ribonuclease H-like"/>
    <property type="match status" value="1"/>
</dbReference>
<dbReference type="InterPro" id="IPR012337">
    <property type="entry name" value="RNaseH-like_sf"/>
</dbReference>
<sequence length="327" mass="38450">MRIGRIIPLSTKGFSRIKEISKEAKVRLKFLEFARTHPVSVTCRRFGISRSTYYRWKKRFDPRNLRSLEDRSRRPKRVRKPAWSVELIERVRELREEYPRWGKAKLVVLLKRKGFEVSESTVGRILRYLKRRGVLKEPVKKVKARGVAKKRIYATRKPKEYRVEKPGDMIQIDTLDVRPDPGCVYKQFSAGDVVSKWGFADVRSAATAFLAKEFLEELIKECPFEIKAIQVDGGSEFYADFELACKEHGIRLFCLPPRSPKLNGVVERLNRTYREEFWSCYEGDVRLDAMRPELKRWTSKVYNDFRPHQSLGYISPTQFLQQYCASP</sequence>
<reference evidence="3" key="1">
    <citation type="journal article" date="2010" name="Stand. Genomic Sci.">
        <title>Complete genome sequence of Syntrophothermus lipocalidus type strain (TGB-C1T).</title>
        <authorList>
            <consortium name="US DOE Joint Genome Institute (JGI-PGF)"/>
            <person name="Djao O."/>
            <person name="Zhang X."/>
            <person name="Lucas S."/>
            <person name="Lapidus A."/>
            <person name="Glavina Del Rio T."/>
            <person name="Nolan M."/>
            <person name="Tice H."/>
            <person name="Cheng J."/>
            <person name="Han C."/>
            <person name="Tapia R."/>
            <person name="Goodwin L."/>
            <person name="Pitluck S."/>
            <person name="Liolios K."/>
            <person name="Ivanova N."/>
            <person name="Mavromatis K."/>
            <person name="Mikhailova N."/>
            <person name="Ovchinnikova G."/>
            <person name="Pati A."/>
            <person name="Brambilla E."/>
            <person name="Chen A."/>
            <person name="Palaniappan K."/>
            <person name="Land M."/>
            <person name="Hauser L."/>
            <person name="Chang Y."/>
            <person name="Jeffries C."/>
            <person name="Rohde M."/>
            <person name="Sikorski J."/>
            <person name="Spring S."/>
            <person name="Goker M."/>
            <person name="Detter J."/>
            <person name="Woyke T."/>
            <person name="Bristow J."/>
            <person name="Eisen J."/>
            <person name="Markowitz V."/>
            <person name="Hugenholtz P."/>
            <person name="Kyrpides N."/>
            <person name="Klenk H."/>
        </authorList>
    </citation>
    <scope>NUCLEOTIDE SEQUENCE [LARGE SCALE GENOMIC DNA]</scope>
    <source>
        <strain evidence="3">DSM 12680 / TGB-C1</strain>
    </source>
</reference>
<dbReference type="EMBL" id="CP002048">
    <property type="protein sequence ID" value="ADI02833.1"/>
    <property type="molecule type" value="Genomic_DNA"/>
</dbReference>
<evidence type="ECO:0000313" key="3">
    <source>
        <dbReference type="Proteomes" id="UP000000378"/>
    </source>
</evidence>
<evidence type="ECO:0000313" key="2">
    <source>
        <dbReference type="EMBL" id="ADI02833.1"/>
    </source>
</evidence>
<dbReference type="Proteomes" id="UP000000378">
    <property type="component" value="Chromosome"/>
</dbReference>
<proteinExistence type="predicted"/>
<organism evidence="2 3">
    <name type="scientific">Syntrophothermus lipocalidus (strain DSM 12680 / TGB-C1)</name>
    <dbReference type="NCBI Taxonomy" id="643648"/>
    <lineage>
        <taxon>Bacteria</taxon>
        <taxon>Bacillati</taxon>
        <taxon>Bacillota</taxon>
        <taxon>Clostridia</taxon>
        <taxon>Eubacteriales</taxon>
        <taxon>Syntrophomonadaceae</taxon>
        <taxon>Syntrophothermus</taxon>
    </lineage>
</organism>
<dbReference type="KEGG" id="slp:Slip_2086"/>
<gene>
    <name evidence="2" type="ordered locus">Slip_2086</name>
</gene>
<dbReference type="SUPFAM" id="SSF46689">
    <property type="entry name" value="Homeodomain-like"/>
    <property type="match status" value="1"/>
</dbReference>
<dbReference type="Pfam" id="PF13565">
    <property type="entry name" value="HTH_32"/>
    <property type="match status" value="1"/>
</dbReference>
<dbReference type="RefSeq" id="WP_013176235.1">
    <property type="nucleotide sequence ID" value="NC_014220.1"/>
</dbReference>
<protein>
    <submittedName>
        <fullName evidence="2">Integrase catalytic region</fullName>
    </submittedName>
</protein>
<dbReference type="GO" id="GO:0003676">
    <property type="term" value="F:nucleic acid binding"/>
    <property type="evidence" value="ECO:0007669"/>
    <property type="project" value="InterPro"/>
</dbReference>
<reference evidence="2 3" key="2">
    <citation type="journal article" date="2010" name="Stand. Genomic Sci.">
        <title>Complete genome sequence of Syntrophothermus lipocalidus type strain (TGB-C1).</title>
        <authorList>
            <person name="Djao O.D."/>
            <person name="Zhang X."/>
            <person name="Lucas S."/>
            <person name="Lapidus A."/>
            <person name="Del Rio T.G."/>
            <person name="Nolan M."/>
            <person name="Tice H."/>
            <person name="Cheng J.F."/>
            <person name="Han C."/>
            <person name="Tapia R."/>
            <person name="Goodwin L."/>
            <person name="Pitluck S."/>
            <person name="Liolios K."/>
            <person name="Ivanova N."/>
            <person name="Mavromatis K."/>
            <person name="Mikhailova N."/>
            <person name="Ovchinnikova G."/>
            <person name="Pati A."/>
            <person name="Brambilla E."/>
            <person name="Chen A."/>
            <person name="Palaniappan K."/>
            <person name="Land M."/>
            <person name="Hauser L."/>
            <person name="Chang Y.J."/>
            <person name="Jeffries C.D."/>
            <person name="Rohde M."/>
            <person name="Sikorski J."/>
            <person name="Spring S."/>
            <person name="Goker M."/>
            <person name="Detter J.C."/>
            <person name="Woyke T."/>
            <person name="Bristow J."/>
            <person name="Eisen J.A."/>
            <person name="Markowitz V."/>
            <person name="Hugenholtz P."/>
            <person name="Kyrpides N.C."/>
            <person name="Klenk H.P."/>
        </authorList>
    </citation>
    <scope>NUCLEOTIDE SEQUENCE [LARGE SCALE GENOMIC DNA]</scope>
    <source>
        <strain evidence="3">DSM 12680 / TGB-C1</strain>
    </source>
</reference>
<evidence type="ECO:0000259" key="1">
    <source>
        <dbReference type="PROSITE" id="PS50994"/>
    </source>
</evidence>
<dbReference type="PANTHER" id="PTHR47515:SF2">
    <property type="entry name" value="INTEGRASE CORE DOMAIN PROTEIN"/>
    <property type="match status" value="1"/>
</dbReference>
<dbReference type="Pfam" id="PF13683">
    <property type="entry name" value="rve_3"/>
    <property type="match status" value="1"/>
</dbReference>
<dbReference type="GO" id="GO:0015074">
    <property type="term" value="P:DNA integration"/>
    <property type="evidence" value="ECO:0007669"/>
    <property type="project" value="InterPro"/>
</dbReference>
<dbReference type="HOGENOM" id="CLU_027402_15_2_9"/>
<dbReference type="InterPro" id="IPR001584">
    <property type="entry name" value="Integrase_cat-core"/>
</dbReference>
<accession>D7CIV5</accession>